<evidence type="ECO:0000256" key="1">
    <source>
        <dbReference type="ARBA" id="ARBA00022729"/>
    </source>
</evidence>
<dbReference type="Proteomes" id="UP000237968">
    <property type="component" value="Unassembled WGS sequence"/>
</dbReference>
<comment type="caution">
    <text evidence="3">The sequence shown here is derived from an EMBL/GenBank/DDBJ whole genome shotgun (WGS) entry which is preliminary data.</text>
</comment>
<sequence length="569" mass="60075">MNAPLARGSLLLTSLLGLGAGCTVDGYAILEGDVSEDTGESSTTGADTDPGEDESDEGSNPGGLLDLPEDELPMQAGVCIVAPDQVDGALPCELEPPSEVIAPVTAWTWTGPGGEDSVLVTPLVANLDDDNDDGFVDLCDHPDIVVAAVDLPPGKTDVWPAGHLHVIDGASGATSRVIPTPIDAAVNPALGDLDGDGVPEIVALQAQGPNSPHNISERRLMAFRANGELLWAGQHWSASRGGGALAIADLDNDGSPEILAPEYVASASGELLWAPSNPARAYSMPIAVDLDLDGDLEVMFGGTAYEHDGVKLFDTPTVPQDRGSVAVANFDDDEFPEFYVQYGGDHAIFEHDGAFKTLCPTGTAEIAGAGGYPVAIHDLDGDDQAELLFGYEDRFYVLTVEADSCFVKWSKKTDALNGLSSGTLFDLLGDGHAEAIYADRSHIRLYSSTGELLFQADHSARESIANPIIADVDGDGAAEILVVSSEPVAGDDPIDANPTLVLLENADDRFVPTRRIWNQHTYHQSNVTEDGRIPAFETPHWKSDNGFRANRRAYPSDQCIPTPLESSGP</sequence>
<dbReference type="OrthoDB" id="5487285at2"/>
<dbReference type="PROSITE" id="PS51257">
    <property type="entry name" value="PROKAR_LIPOPROTEIN"/>
    <property type="match status" value="1"/>
</dbReference>
<dbReference type="Pfam" id="PF13517">
    <property type="entry name" value="FG-GAP_3"/>
    <property type="match status" value="1"/>
</dbReference>
<dbReference type="PANTHER" id="PTHR44103">
    <property type="entry name" value="PROPROTEIN CONVERTASE P"/>
    <property type="match status" value="1"/>
</dbReference>
<name>A0A2S9XX94_9BACT</name>
<accession>A0A2S9XX94</accession>
<feature type="region of interest" description="Disordered" evidence="2">
    <location>
        <begin position="33"/>
        <end position="69"/>
    </location>
</feature>
<reference evidence="3 4" key="1">
    <citation type="submission" date="2018-03" db="EMBL/GenBank/DDBJ databases">
        <title>Draft Genome Sequences of the Obligatory Marine Myxobacteria Enhygromyxa salina SWB005.</title>
        <authorList>
            <person name="Poehlein A."/>
            <person name="Moghaddam J.A."/>
            <person name="Harms H."/>
            <person name="Alanjari M."/>
            <person name="Koenig G.M."/>
            <person name="Daniel R."/>
            <person name="Schaeberle T.F."/>
        </authorList>
    </citation>
    <scope>NUCLEOTIDE SEQUENCE [LARGE SCALE GENOMIC DNA]</scope>
    <source>
        <strain evidence="3 4">SWB005</strain>
    </source>
</reference>
<evidence type="ECO:0000313" key="4">
    <source>
        <dbReference type="Proteomes" id="UP000237968"/>
    </source>
</evidence>
<dbReference type="AlphaFoldDB" id="A0A2S9XX94"/>
<gene>
    <name evidence="3" type="ORF">ENSA5_33780</name>
</gene>
<protein>
    <submittedName>
        <fullName evidence="3">FG-GAP repeat protein</fullName>
    </submittedName>
</protein>
<evidence type="ECO:0000313" key="3">
    <source>
        <dbReference type="EMBL" id="PRP97485.1"/>
    </source>
</evidence>
<organism evidence="3 4">
    <name type="scientific">Enhygromyxa salina</name>
    <dbReference type="NCBI Taxonomy" id="215803"/>
    <lineage>
        <taxon>Bacteria</taxon>
        <taxon>Pseudomonadati</taxon>
        <taxon>Myxococcota</taxon>
        <taxon>Polyangia</taxon>
        <taxon>Nannocystales</taxon>
        <taxon>Nannocystaceae</taxon>
        <taxon>Enhygromyxa</taxon>
    </lineage>
</organism>
<keyword evidence="4" id="KW-1185">Reference proteome</keyword>
<dbReference type="RefSeq" id="WP_106392731.1">
    <property type="nucleotide sequence ID" value="NZ_PVNK01000156.1"/>
</dbReference>
<dbReference type="InterPro" id="IPR013517">
    <property type="entry name" value="FG-GAP"/>
</dbReference>
<proteinExistence type="predicted"/>
<dbReference type="PANTHER" id="PTHR44103:SF1">
    <property type="entry name" value="PROPROTEIN CONVERTASE P"/>
    <property type="match status" value="1"/>
</dbReference>
<keyword evidence="1" id="KW-0732">Signal</keyword>
<dbReference type="EMBL" id="PVNK01000156">
    <property type="protein sequence ID" value="PRP97485.1"/>
    <property type="molecule type" value="Genomic_DNA"/>
</dbReference>
<dbReference type="InterPro" id="IPR028994">
    <property type="entry name" value="Integrin_alpha_N"/>
</dbReference>
<evidence type="ECO:0000256" key="2">
    <source>
        <dbReference type="SAM" id="MobiDB-lite"/>
    </source>
</evidence>
<dbReference type="SUPFAM" id="SSF69318">
    <property type="entry name" value="Integrin alpha N-terminal domain"/>
    <property type="match status" value="1"/>
</dbReference>